<comment type="caution">
    <text evidence="3">The sequence shown here is derived from an EMBL/GenBank/DDBJ whole genome shotgun (WGS) entry which is preliminary data.</text>
</comment>
<comment type="similarity">
    <text evidence="1">Belongs to the metallo-dependent hydrolases superfamily.</text>
</comment>
<dbReference type="EMBL" id="LXWW01000534">
    <property type="protein sequence ID" value="OAO12577.1"/>
    <property type="molecule type" value="Genomic_DNA"/>
</dbReference>
<organism evidence="3 4">
    <name type="scientific">Blastocystis sp. subtype 1 (strain ATCC 50177 / NandII)</name>
    <dbReference type="NCBI Taxonomy" id="478820"/>
    <lineage>
        <taxon>Eukaryota</taxon>
        <taxon>Sar</taxon>
        <taxon>Stramenopiles</taxon>
        <taxon>Bigyra</taxon>
        <taxon>Opalozoa</taxon>
        <taxon>Opalinata</taxon>
        <taxon>Blastocystidae</taxon>
        <taxon>Blastocystis</taxon>
    </lineage>
</organism>
<dbReference type="Pfam" id="PF04909">
    <property type="entry name" value="Amidohydro_2"/>
    <property type="match status" value="1"/>
</dbReference>
<evidence type="ECO:0000313" key="4">
    <source>
        <dbReference type="Proteomes" id="UP000078348"/>
    </source>
</evidence>
<feature type="domain" description="Amidohydrolase-related" evidence="2">
    <location>
        <begin position="6"/>
        <end position="277"/>
    </location>
</feature>
<dbReference type="Gene3D" id="3.20.20.140">
    <property type="entry name" value="Metal-dependent hydrolases"/>
    <property type="match status" value="1"/>
</dbReference>
<evidence type="ECO:0000259" key="2">
    <source>
        <dbReference type="Pfam" id="PF04909"/>
    </source>
</evidence>
<dbReference type="GO" id="GO:0016787">
    <property type="term" value="F:hydrolase activity"/>
    <property type="evidence" value="ECO:0007669"/>
    <property type="project" value="UniProtKB-KW"/>
</dbReference>
<keyword evidence="4" id="KW-1185">Reference proteome</keyword>
<name>A0A196S909_BLAHN</name>
<reference evidence="3 4" key="1">
    <citation type="submission" date="2016-05" db="EMBL/GenBank/DDBJ databases">
        <title>Nuclear genome of Blastocystis sp. subtype 1 NandII.</title>
        <authorList>
            <person name="Gentekaki E."/>
            <person name="Curtis B."/>
            <person name="Stairs C."/>
            <person name="Eme L."/>
            <person name="Herman E."/>
            <person name="Klimes V."/>
            <person name="Arias M.C."/>
            <person name="Elias M."/>
            <person name="Hilliou F."/>
            <person name="Klute M."/>
            <person name="Malik S.-B."/>
            <person name="Pightling A."/>
            <person name="Rachubinski R."/>
            <person name="Salas D."/>
            <person name="Schlacht A."/>
            <person name="Suga H."/>
            <person name="Archibald J."/>
            <person name="Ball S.G."/>
            <person name="Clark G."/>
            <person name="Dacks J."/>
            <person name="Van Der Giezen M."/>
            <person name="Tsaousis A."/>
            <person name="Roger A."/>
        </authorList>
    </citation>
    <scope>NUCLEOTIDE SEQUENCE [LARGE SCALE GENOMIC DNA]</scope>
    <source>
        <strain evidence="4">ATCC 50177 / NandII</strain>
    </source>
</reference>
<proteinExistence type="inferred from homology"/>
<dbReference type="OrthoDB" id="2135488at2759"/>
<keyword evidence="3" id="KW-0378">Hydrolase</keyword>
<dbReference type="InterPro" id="IPR006680">
    <property type="entry name" value="Amidohydro-rel"/>
</dbReference>
<sequence length="285" mass="33250">MSTKRIDAHQHFWNYEPVAFSWLNEDMKTLRRDFLPSDLRPLLRSYGMDGTIAVQARQCEEETQFLLDLAEKNEDVIMGVVGWVDLRAENVEDRLAFWSKNKKLVGMRHIVQDEPDDEFLLRPDFLRGVALLKKYDLTYDILIYPKQLKAAAKFVALFPEQPFVVDHIAKPFIKDHIVGEWENGIRALAAFPNVYVKVSGMVTEADWKNWKEEDFTAYLDIIFDAFGTKRVMIGSDWPMMTLCGEYAQVLDIVKRYIARFSQEEQDMILGGNADHFYLHRCHFAI</sequence>
<dbReference type="InterPro" id="IPR052350">
    <property type="entry name" value="Metallo-dep_Lactonases"/>
</dbReference>
<dbReference type="Proteomes" id="UP000078348">
    <property type="component" value="Unassembled WGS sequence"/>
</dbReference>
<gene>
    <name evidence="3" type="ORF">AV274_5739</name>
</gene>
<dbReference type="SUPFAM" id="SSF51556">
    <property type="entry name" value="Metallo-dependent hydrolases"/>
    <property type="match status" value="1"/>
</dbReference>
<dbReference type="PANTHER" id="PTHR43569">
    <property type="entry name" value="AMIDOHYDROLASE"/>
    <property type="match status" value="1"/>
</dbReference>
<dbReference type="AlphaFoldDB" id="A0A196S909"/>
<accession>A0A196S909</accession>
<protein>
    <submittedName>
        <fullName evidence="3">Amidohydrolase family protein</fullName>
    </submittedName>
</protein>
<dbReference type="InterPro" id="IPR032466">
    <property type="entry name" value="Metal_Hydrolase"/>
</dbReference>
<dbReference type="PANTHER" id="PTHR43569:SF2">
    <property type="entry name" value="AMIDOHYDROLASE-RELATED DOMAIN-CONTAINING PROTEIN"/>
    <property type="match status" value="1"/>
</dbReference>
<evidence type="ECO:0000313" key="3">
    <source>
        <dbReference type="EMBL" id="OAO12577.1"/>
    </source>
</evidence>
<dbReference type="STRING" id="478820.A0A196S909"/>
<evidence type="ECO:0000256" key="1">
    <source>
        <dbReference type="ARBA" id="ARBA00038310"/>
    </source>
</evidence>